<evidence type="ECO:0000256" key="1">
    <source>
        <dbReference type="SAM" id="MobiDB-lite"/>
    </source>
</evidence>
<dbReference type="Gene3D" id="3.40.50.150">
    <property type="entry name" value="Vaccinia Virus protein VP39"/>
    <property type="match status" value="1"/>
</dbReference>
<keyword evidence="3" id="KW-1185">Reference proteome</keyword>
<dbReference type="Proteomes" id="UP000015354">
    <property type="component" value="Unassembled WGS sequence"/>
</dbReference>
<reference evidence="2 3" key="1">
    <citation type="journal article" date="2013" name="PLoS ONE">
        <title>Predicting the Proteins of Angomonas deanei, Strigomonas culicis and Their Respective Endosymbionts Reveals New Aspects of the Trypanosomatidae Family.</title>
        <authorList>
            <person name="Motta M.C."/>
            <person name="Martins A.C."/>
            <person name="de Souza S.S."/>
            <person name="Catta-Preta C.M."/>
            <person name="Silva R."/>
            <person name="Klein C.C."/>
            <person name="de Almeida L.G."/>
            <person name="de Lima Cunha O."/>
            <person name="Ciapina L.P."/>
            <person name="Brocchi M."/>
            <person name="Colabardini A.C."/>
            <person name="de Araujo Lima B."/>
            <person name="Machado C.R."/>
            <person name="de Almeida Soares C.M."/>
            <person name="Probst C.M."/>
            <person name="de Menezes C.B."/>
            <person name="Thompson C.E."/>
            <person name="Bartholomeu D.C."/>
            <person name="Gradia D.F."/>
            <person name="Pavoni D.P."/>
            <person name="Grisard E.C."/>
            <person name="Fantinatti-Garboggini F."/>
            <person name="Marchini F.K."/>
            <person name="Rodrigues-Luiz G.F."/>
            <person name="Wagner G."/>
            <person name="Goldman G.H."/>
            <person name="Fietto J.L."/>
            <person name="Elias M.C."/>
            <person name="Goldman M.H."/>
            <person name="Sagot M.F."/>
            <person name="Pereira M."/>
            <person name="Stoco P.H."/>
            <person name="de Mendonca-Neto R.P."/>
            <person name="Teixeira S.M."/>
            <person name="Maciel T.E."/>
            <person name="de Oliveira Mendes T.A."/>
            <person name="Urmenyi T.P."/>
            <person name="de Souza W."/>
            <person name="Schenkman S."/>
            <person name="de Vasconcelos A.T."/>
        </authorList>
    </citation>
    <scope>NUCLEOTIDE SEQUENCE [LARGE SCALE GENOMIC DNA]</scope>
</reference>
<dbReference type="OrthoDB" id="10267437at2759"/>
<gene>
    <name evidence="2" type="ORF">STCU_04801</name>
</gene>
<evidence type="ECO:0000313" key="2">
    <source>
        <dbReference type="EMBL" id="EPY28948.1"/>
    </source>
</evidence>
<dbReference type="EMBL" id="ATMH01004801">
    <property type="protein sequence ID" value="EPY28948.1"/>
    <property type="molecule type" value="Genomic_DNA"/>
</dbReference>
<protein>
    <recommendedName>
        <fullName evidence="4">Methyltransferase domain-containing protein</fullName>
    </recommendedName>
</protein>
<organism evidence="2 3">
    <name type="scientific">Strigomonas culicis</name>
    <dbReference type="NCBI Taxonomy" id="28005"/>
    <lineage>
        <taxon>Eukaryota</taxon>
        <taxon>Discoba</taxon>
        <taxon>Euglenozoa</taxon>
        <taxon>Kinetoplastea</taxon>
        <taxon>Metakinetoplastina</taxon>
        <taxon>Trypanosomatida</taxon>
        <taxon>Trypanosomatidae</taxon>
        <taxon>Strigomonadinae</taxon>
        <taxon>Strigomonas</taxon>
    </lineage>
</organism>
<dbReference type="InterPro" id="IPR029063">
    <property type="entry name" value="SAM-dependent_MTases_sf"/>
</dbReference>
<feature type="region of interest" description="Disordered" evidence="1">
    <location>
        <begin position="1"/>
        <end position="39"/>
    </location>
</feature>
<evidence type="ECO:0000313" key="3">
    <source>
        <dbReference type="Proteomes" id="UP000015354"/>
    </source>
</evidence>
<name>S9UJ27_9TRYP</name>
<comment type="caution">
    <text evidence="2">The sequence shown here is derived from an EMBL/GenBank/DDBJ whole genome shotgun (WGS) entry which is preliminary data.</text>
</comment>
<proteinExistence type="predicted"/>
<dbReference type="SUPFAM" id="SSF53335">
    <property type="entry name" value="S-adenosyl-L-methionine-dependent methyltransferases"/>
    <property type="match status" value="1"/>
</dbReference>
<evidence type="ECO:0008006" key="4">
    <source>
        <dbReference type="Google" id="ProtNLM"/>
    </source>
</evidence>
<sequence length="425" mass="47095">MSAPEGSDRHPDPASLKKNKVEAVRPQGKAKAPDAPRRDAAVDYEDMDAIPLMTQLLSNKKRRRLESIWSPHAHAEDDAQRGPEPLAKTLHDAIPPHRVGTKEMYKRFPQAYDLFMQHHQCEALYELLSNTVLARLHATHGTAASSTAGVGAPPPPPWLRVLDMGCGTGRLEQLLVQPRAQVAAIYGYDKEVSMLEVCLAQTVRYAAAHNAGGYYRQLALLPHAACEGAQSGAVVLPARDADPPGAARDATGAHTLSLCLRPCTFEHLQAQFLRRTGHPRCQLVLCAWALSYVVRQAWGGERWHAHVDGVLHALLGQLDTSVSDAALVIIETLGNNTTTPTRQNTLIDYMKEHYGFEEHWVRTDYVFPSLAEGERAVQFFFGKEMAAKMRDTHLQREAGEEQAKDGTCRLLECTGIWILWKKRGT</sequence>
<dbReference type="AlphaFoldDB" id="S9UJ27"/>
<feature type="compositionally biased region" description="Basic and acidic residues" evidence="1">
    <location>
        <begin position="1"/>
        <end position="12"/>
    </location>
</feature>
<accession>S9UJ27</accession>